<evidence type="ECO:0000313" key="4">
    <source>
        <dbReference type="Proteomes" id="UP000292702"/>
    </source>
</evidence>
<organism evidence="3 4">
    <name type="scientific">Steccherinum ochraceum</name>
    <dbReference type="NCBI Taxonomy" id="92696"/>
    <lineage>
        <taxon>Eukaryota</taxon>
        <taxon>Fungi</taxon>
        <taxon>Dikarya</taxon>
        <taxon>Basidiomycota</taxon>
        <taxon>Agaricomycotina</taxon>
        <taxon>Agaricomycetes</taxon>
        <taxon>Polyporales</taxon>
        <taxon>Steccherinaceae</taxon>
        <taxon>Steccherinum</taxon>
    </lineage>
</organism>
<dbReference type="EMBL" id="RWJN01000455">
    <property type="protein sequence ID" value="TCD61540.1"/>
    <property type="molecule type" value="Genomic_DNA"/>
</dbReference>
<comment type="caution">
    <text evidence="3">The sequence shown here is derived from an EMBL/GenBank/DDBJ whole genome shotgun (WGS) entry which is preliminary data.</text>
</comment>
<evidence type="ECO:0000256" key="1">
    <source>
        <dbReference type="SAM" id="MobiDB-lite"/>
    </source>
</evidence>
<dbReference type="Proteomes" id="UP000292702">
    <property type="component" value="Unassembled WGS sequence"/>
</dbReference>
<feature type="region of interest" description="Disordered" evidence="1">
    <location>
        <begin position="347"/>
        <end position="370"/>
    </location>
</feature>
<name>A0A4R0R326_9APHY</name>
<evidence type="ECO:0000313" key="3">
    <source>
        <dbReference type="EMBL" id="TCD61540.1"/>
    </source>
</evidence>
<evidence type="ECO:0000259" key="2">
    <source>
        <dbReference type="Pfam" id="PF12937"/>
    </source>
</evidence>
<dbReference type="InterPro" id="IPR001810">
    <property type="entry name" value="F-box_dom"/>
</dbReference>
<feature type="domain" description="F-box" evidence="2">
    <location>
        <begin position="46"/>
        <end position="79"/>
    </location>
</feature>
<protein>
    <recommendedName>
        <fullName evidence="2">F-box domain-containing protein</fullName>
    </recommendedName>
</protein>
<gene>
    <name evidence="3" type="ORF">EIP91_008284</name>
</gene>
<dbReference type="Pfam" id="PF12937">
    <property type="entry name" value="F-box-like"/>
    <property type="match status" value="1"/>
</dbReference>
<dbReference type="InterPro" id="IPR032675">
    <property type="entry name" value="LRR_dom_sf"/>
</dbReference>
<dbReference type="InterPro" id="IPR036047">
    <property type="entry name" value="F-box-like_dom_sf"/>
</dbReference>
<dbReference type="CDD" id="cd09917">
    <property type="entry name" value="F-box_SF"/>
    <property type="match status" value="1"/>
</dbReference>
<dbReference type="SUPFAM" id="SSF81383">
    <property type="entry name" value="F-box domain"/>
    <property type="match status" value="1"/>
</dbReference>
<reference evidence="3 4" key="1">
    <citation type="submission" date="2018-11" db="EMBL/GenBank/DDBJ databases">
        <title>Genome assembly of Steccherinum ochraceum LE-BIN_3174, the white-rot fungus of the Steccherinaceae family (The Residual Polyporoid clade, Polyporales, Basidiomycota).</title>
        <authorList>
            <person name="Fedorova T.V."/>
            <person name="Glazunova O.A."/>
            <person name="Landesman E.O."/>
            <person name="Moiseenko K.V."/>
            <person name="Psurtseva N.V."/>
            <person name="Savinova O.S."/>
            <person name="Shakhova N.V."/>
            <person name="Tyazhelova T.V."/>
            <person name="Vasina D.V."/>
        </authorList>
    </citation>
    <scope>NUCLEOTIDE SEQUENCE [LARGE SCALE GENOMIC DNA]</scope>
    <source>
        <strain evidence="3 4">LE-BIN_3174</strain>
    </source>
</reference>
<sequence>MYHRSSTGIVLRLRVVHAGTDFNFNLVFEVDTVKTSKFRQRVYMDLVPPELVGLIIGHLDKKSLSQCTLVCHLWNELGKSYLLESIVLQEEPAGRDFRSFFHYLQLESSVNVARYVKELTVVGSRMTPFSAHFYVHVDSQNLILTASDIDQILSWLPRLHTLSLYALSLDCASAPPQLPLKAPRHMKKLKMSLVYFTIADNSPAPQAGNSVVDTLGITSRCSLIETLNLFGTVKEFSPLKLAISRSDKRSKGRDGCLQWAAAAGCQISDAFNVEGLRLTLGEDFEILLALLRSSPRALENLKAFDQVSSDMQTHYRDIFNRVAPLLKDLSMNMVPSINCEHRPMHEHKLASSQADQLGRAQIRSNEPFTR</sequence>
<dbReference type="Gene3D" id="3.80.10.10">
    <property type="entry name" value="Ribonuclease Inhibitor"/>
    <property type="match status" value="1"/>
</dbReference>
<dbReference type="AlphaFoldDB" id="A0A4R0R326"/>
<proteinExistence type="predicted"/>
<keyword evidence="4" id="KW-1185">Reference proteome</keyword>
<accession>A0A4R0R326</accession>